<dbReference type="GO" id="GO:0032259">
    <property type="term" value="P:methylation"/>
    <property type="evidence" value="ECO:0007669"/>
    <property type="project" value="UniProtKB-KW"/>
</dbReference>
<dbReference type="PROSITE" id="PS51681">
    <property type="entry name" value="SAM_MT_NNMT_PNMT_TEMT"/>
    <property type="match status" value="1"/>
</dbReference>
<evidence type="ECO:0000313" key="6">
    <source>
        <dbReference type="Proteomes" id="UP001295444"/>
    </source>
</evidence>
<dbReference type="PANTHER" id="PTHR10867:SF44">
    <property type="entry name" value="NICOTINAMIDE N-METHYLTRANSFERASE ISOFORM X2"/>
    <property type="match status" value="1"/>
</dbReference>
<evidence type="ECO:0000256" key="1">
    <source>
        <dbReference type="ARBA" id="ARBA00007996"/>
    </source>
</evidence>
<evidence type="ECO:0000256" key="4">
    <source>
        <dbReference type="ARBA" id="ARBA00022691"/>
    </source>
</evidence>
<dbReference type="Gene3D" id="3.40.50.150">
    <property type="entry name" value="Vaccinia Virus protein VP39"/>
    <property type="match status" value="1"/>
</dbReference>
<dbReference type="GO" id="GO:0005829">
    <property type="term" value="C:cytosol"/>
    <property type="evidence" value="ECO:0007669"/>
    <property type="project" value="TreeGrafter"/>
</dbReference>
<evidence type="ECO:0000256" key="2">
    <source>
        <dbReference type="ARBA" id="ARBA00022603"/>
    </source>
</evidence>
<dbReference type="InterPro" id="IPR029063">
    <property type="entry name" value="SAM-dependent_MTases_sf"/>
</dbReference>
<dbReference type="GO" id="GO:0008170">
    <property type="term" value="F:N-methyltransferase activity"/>
    <property type="evidence" value="ECO:0007669"/>
    <property type="project" value="TreeGrafter"/>
</dbReference>
<evidence type="ECO:0000313" key="5">
    <source>
        <dbReference type="EMBL" id="CAH2320333.1"/>
    </source>
</evidence>
<evidence type="ECO:0000256" key="3">
    <source>
        <dbReference type="ARBA" id="ARBA00022679"/>
    </source>
</evidence>
<dbReference type="Pfam" id="PF01234">
    <property type="entry name" value="NNMT_PNMT_TEMT"/>
    <property type="match status" value="1"/>
</dbReference>
<feature type="non-terminal residue" evidence="5">
    <location>
        <position position="68"/>
    </location>
</feature>
<dbReference type="PANTHER" id="PTHR10867">
    <property type="entry name" value="NNMT/PNMT/TEMT FAMILY MEMBER"/>
    <property type="match status" value="1"/>
</dbReference>
<proteinExistence type="inferred from homology"/>
<keyword evidence="2" id="KW-0489">Methyltransferase</keyword>
<dbReference type="EMBL" id="OW240921">
    <property type="protein sequence ID" value="CAH2320333.1"/>
    <property type="molecule type" value="Genomic_DNA"/>
</dbReference>
<keyword evidence="3" id="KW-0808">Transferase</keyword>
<name>A0AAD1TCQ1_PELCU</name>
<keyword evidence="4" id="KW-0949">S-adenosyl-L-methionine</keyword>
<reference evidence="5" key="1">
    <citation type="submission" date="2022-03" db="EMBL/GenBank/DDBJ databases">
        <authorList>
            <person name="Alioto T."/>
            <person name="Alioto T."/>
            <person name="Gomez Garrido J."/>
        </authorList>
    </citation>
    <scope>NUCLEOTIDE SEQUENCE</scope>
</reference>
<feature type="non-terminal residue" evidence="5">
    <location>
        <position position="1"/>
    </location>
</feature>
<organism evidence="5 6">
    <name type="scientific">Pelobates cultripes</name>
    <name type="common">Western spadefoot toad</name>
    <dbReference type="NCBI Taxonomy" id="61616"/>
    <lineage>
        <taxon>Eukaryota</taxon>
        <taxon>Metazoa</taxon>
        <taxon>Chordata</taxon>
        <taxon>Craniata</taxon>
        <taxon>Vertebrata</taxon>
        <taxon>Euteleostomi</taxon>
        <taxon>Amphibia</taxon>
        <taxon>Batrachia</taxon>
        <taxon>Anura</taxon>
        <taxon>Pelobatoidea</taxon>
        <taxon>Pelobatidae</taxon>
        <taxon>Pelobates</taxon>
    </lineage>
</organism>
<comment type="similarity">
    <text evidence="1">Belongs to the class I-like SAM-binding methyltransferase superfamily. NNMT/PNMT/TEMT family.</text>
</comment>
<keyword evidence="6" id="KW-1185">Reference proteome</keyword>
<gene>
    <name evidence="5" type="ORF">PECUL_23A048993</name>
</gene>
<accession>A0AAD1TCQ1</accession>
<dbReference type="InterPro" id="IPR000940">
    <property type="entry name" value="NNMT_TEMT_trans"/>
</dbReference>
<protein>
    <submittedName>
        <fullName evidence="5">Nicotinamide N-methyltransferase-like</fullName>
    </submittedName>
</protein>
<dbReference type="AlphaFoldDB" id="A0AAD1TCQ1"/>
<sequence>RIRGDTLIEATMGPLMHHLCTVSDIFKDITILKFNDESFKEVKKWLDTHTECFDWSHTSKYITELYGG</sequence>
<dbReference type="Proteomes" id="UP001295444">
    <property type="component" value="Chromosome 10"/>
</dbReference>